<comment type="caution">
    <text evidence="2">The sequence shown here is derived from an EMBL/GenBank/DDBJ whole genome shotgun (WGS) entry which is preliminary data.</text>
</comment>
<keyword evidence="3" id="KW-1185">Reference proteome</keyword>
<accession>A0A149W0M0</accession>
<gene>
    <name evidence="2" type="ORF">FEMY_03790</name>
</gene>
<organism evidence="2 3">
    <name type="scientific">Ferrovum myxofaciens</name>
    <dbReference type="NCBI Taxonomy" id="416213"/>
    <lineage>
        <taxon>Bacteria</taxon>
        <taxon>Pseudomonadati</taxon>
        <taxon>Pseudomonadota</taxon>
        <taxon>Betaproteobacteria</taxon>
        <taxon>Ferrovales</taxon>
        <taxon>Ferrovaceae</taxon>
        <taxon>Ferrovum</taxon>
    </lineage>
</organism>
<dbReference type="Proteomes" id="UP000075653">
    <property type="component" value="Unassembled WGS sequence"/>
</dbReference>
<evidence type="ECO:0000256" key="1">
    <source>
        <dbReference type="SAM" id="SignalP"/>
    </source>
</evidence>
<reference evidence="2 3" key="1">
    <citation type="submission" date="2016-01" db="EMBL/GenBank/DDBJ databases">
        <title>Genome sequence of the acidophilic iron oxidising Ferrovum strain Z-31.</title>
        <authorList>
            <person name="Poehlein A."/>
            <person name="Ullrich S.R."/>
            <person name="Schloemann M."/>
            <person name="Muehling M."/>
            <person name="Daniel R."/>
        </authorList>
    </citation>
    <scope>NUCLEOTIDE SEQUENCE [LARGE SCALE GENOMIC DNA]</scope>
    <source>
        <strain evidence="2 3">Z-31</strain>
    </source>
</reference>
<dbReference type="RefSeq" id="WP_062187418.1">
    <property type="nucleotide sequence ID" value="NZ_LRRD01000006.1"/>
</dbReference>
<dbReference type="STRING" id="1789004.FEMY_03790"/>
<dbReference type="EMBL" id="LRRD01000006">
    <property type="protein sequence ID" value="KXW59017.1"/>
    <property type="molecule type" value="Genomic_DNA"/>
</dbReference>
<evidence type="ECO:0000313" key="3">
    <source>
        <dbReference type="Proteomes" id="UP000075653"/>
    </source>
</evidence>
<keyword evidence="1" id="KW-0732">Signal</keyword>
<dbReference type="PATRIC" id="fig|1789004.3.peg.378"/>
<proteinExistence type="predicted"/>
<evidence type="ECO:0000313" key="2">
    <source>
        <dbReference type="EMBL" id="KXW59017.1"/>
    </source>
</evidence>
<sequence>MPLRKLLISLSLVLGFLSNVAAYAGTMAEDLGAEQYAWAKGRYSLPEDKREDYFAQLQTCAHDLTLKFPNQAAPLIWEGIIKATHAEQSTTVILPTPQG</sequence>
<dbReference type="AlphaFoldDB" id="A0A149W0M0"/>
<feature type="chain" id="PRO_5007557638" evidence="1">
    <location>
        <begin position="25"/>
        <end position="99"/>
    </location>
</feature>
<protein>
    <submittedName>
        <fullName evidence="2">Uncharacterized protein</fullName>
    </submittedName>
</protein>
<feature type="signal peptide" evidence="1">
    <location>
        <begin position="1"/>
        <end position="24"/>
    </location>
</feature>
<name>A0A149W0M0_9PROT</name>